<evidence type="ECO:0000313" key="2">
    <source>
        <dbReference type="EMBL" id="CAD7658419.1"/>
    </source>
</evidence>
<dbReference type="EMBL" id="CAJPVJ010014945">
    <property type="protein sequence ID" value="CAG2175605.1"/>
    <property type="molecule type" value="Genomic_DNA"/>
</dbReference>
<dbReference type="EMBL" id="OC929770">
    <property type="protein sequence ID" value="CAD7658419.1"/>
    <property type="molecule type" value="Genomic_DNA"/>
</dbReference>
<keyword evidence="1" id="KW-0812">Transmembrane</keyword>
<proteinExistence type="predicted"/>
<organism evidence="2">
    <name type="scientific">Oppiella nova</name>
    <dbReference type="NCBI Taxonomy" id="334625"/>
    <lineage>
        <taxon>Eukaryota</taxon>
        <taxon>Metazoa</taxon>
        <taxon>Ecdysozoa</taxon>
        <taxon>Arthropoda</taxon>
        <taxon>Chelicerata</taxon>
        <taxon>Arachnida</taxon>
        <taxon>Acari</taxon>
        <taxon>Acariformes</taxon>
        <taxon>Sarcoptiformes</taxon>
        <taxon>Oribatida</taxon>
        <taxon>Brachypylina</taxon>
        <taxon>Oppioidea</taxon>
        <taxon>Oppiidae</taxon>
        <taxon>Oppiella</taxon>
    </lineage>
</organism>
<dbReference type="Proteomes" id="UP000728032">
    <property type="component" value="Unassembled WGS sequence"/>
</dbReference>
<protein>
    <submittedName>
        <fullName evidence="2">Uncharacterized protein</fullName>
    </submittedName>
</protein>
<feature type="transmembrane region" description="Helical" evidence="1">
    <location>
        <begin position="103"/>
        <end position="122"/>
    </location>
</feature>
<keyword evidence="1" id="KW-1133">Transmembrane helix</keyword>
<dbReference type="AlphaFoldDB" id="A0A7R9MDY6"/>
<accession>A0A7R9MDY6</accession>
<name>A0A7R9MDY6_9ACAR</name>
<evidence type="ECO:0000313" key="3">
    <source>
        <dbReference type="Proteomes" id="UP000728032"/>
    </source>
</evidence>
<gene>
    <name evidence="2" type="ORF">ONB1V03_LOCUS15040</name>
</gene>
<reference evidence="2" key="1">
    <citation type="submission" date="2020-11" db="EMBL/GenBank/DDBJ databases">
        <authorList>
            <person name="Tran Van P."/>
        </authorList>
    </citation>
    <scope>NUCLEOTIDE SEQUENCE</scope>
</reference>
<keyword evidence="1" id="KW-0472">Membrane</keyword>
<keyword evidence="3" id="KW-1185">Reference proteome</keyword>
<evidence type="ECO:0000256" key="1">
    <source>
        <dbReference type="SAM" id="Phobius"/>
    </source>
</evidence>
<sequence>MPPPLLPRHFTNTVSPNGMQTNSKAWWPAPGGKGYAIENTVGLEDYVNGDYIPRYQSRQLPARVLLTLTGVRYAISAIINTPYTRALLCDGNYMLGNPRLTSLMMSVAAFCILFIAINFQWLQNRRQLYICNFGVDLRRHQVSPPLSRLNY</sequence>